<keyword evidence="2" id="KW-0812">Transmembrane</keyword>
<protein>
    <submittedName>
        <fullName evidence="3">Uncharacterized protein</fullName>
    </submittedName>
</protein>
<reference evidence="3 4" key="2">
    <citation type="submission" date="2024-09" db="EMBL/GenBank/DDBJ databases">
        <title>Draft genome sequence of Candidatus Magnetaquicoccaceae bacterium FCR-1.</title>
        <authorList>
            <person name="Shimoshige H."/>
            <person name="Shimamura S."/>
            <person name="Taoka A."/>
            <person name="Kobayashi H."/>
            <person name="Maekawa T."/>
        </authorList>
    </citation>
    <scope>NUCLEOTIDE SEQUENCE [LARGE SCALE GENOMIC DNA]</scope>
    <source>
        <strain evidence="3 4">FCR-1</strain>
    </source>
</reference>
<feature type="transmembrane region" description="Helical" evidence="2">
    <location>
        <begin position="6"/>
        <end position="25"/>
    </location>
</feature>
<accession>A0ABQ0CAL8</accession>
<organism evidence="3 4">
    <name type="scientific">Candidatus Magnetaquiglobus chichijimensis</name>
    <dbReference type="NCBI Taxonomy" id="3141448"/>
    <lineage>
        <taxon>Bacteria</taxon>
        <taxon>Pseudomonadati</taxon>
        <taxon>Pseudomonadota</taxon>
        <taxon>Magnetococcia</taxon>
        <taxon>Magnetococcales</taxon>
        <taxon>Candidatus Magnetaquicoccaceae</taxon>
        <taxon>Candidatus Magnetaquiglobus</taxon>
    </lineage>
</organism>
<keyword evidence="4" id="KW-1185">Reference proteome</keyword>
<evidence type="ECO:0000313" key="4">
    <source>
        <dbReference type="Proteomes" id="UP001628193"/>
    </source>
</evidence>
<dbReference type="EMBL" id="BAAFGK010000004">
    <property type="protein sequence ID" value="GAB0057910.1"/>
    <property type="molecule type" value="Genomic_DNA"/>
</dbReference>
<reference evidence="3 4" key="1">
    <citation type="submission" date="2024-05" db="EMBL/GenBank/DDBJ databases">
        <authorList>
            <consortium name="Candidatus Magnetaquicoccaceae bacterium FCR-1 genome sequencing consortium"/>
            <person name="Shimoshige H."/>
            <person name="Shimamura S."/>
            <person name="Taoka A."/>
            <person name="Kobayashi H."/>
            <person name="Maekawa T."/>
        </authorList>
    </citation>
    <scope>NUCLEOTIDE SEQUENCE [LARGE SCALE GENOMIC DNA]</scope>
    <source>
        <strain evidence="3 4">FCR-1</strain>
    </source>
</reference>
<evidence type="ECO:0000256" key="2">
    <source>
        <dbReference type="SAM" id="Phobius"/>
    </source>
</evidence>
<name>A0ABQ0CAL8_9PROT</name>
<keyword evidence="2" id="KW-1133">Transmembrane helix</keyword>
<evidence type="ECO:0000256" key="1">
    <source>
        <dbReference type="SAM" id="MobiDB-lite"/>
    </source>
</evidence>
<gene>
    <name evidence="3" type="ORF">SIID45300_02244</name>
</gene>
<evidence type="ECO:0000313" key="3">
    <source>
        <dbReference type="EMBL" id="GAB0057910.1"/>
    </source>
</evidence>
<comment type="caution">
    <text evidence="3">The sequence shown here is derived from an EMBL/GenBank/DDBJ whole genome shotgun (WGS) entry which is preliminary data.</text>
</comment>
<feature type="region of interest" description="Disordered" evidence="1">
    <location>
        <begin position="92"/>
        <end position="152"/>
    </location>
</feature>
<keyword evidence="2" id="KW-0472">Membrane</keyword>
<dbReference type="RefSeq" id="WP_420905596.1">
    <property type="nucleotide sequence ID" value="NZ_BAAFGK010000004.1"/>
</dbReference>
<dbReference type="Proteomes" id="UP001628193">
    <property type="component" value="Unassembled WGS sequence"/>
</dbReference>
<proteinExistence type="predicted"/>
<sequence length="152" mass="16591">MPAEAHNWWIVAAASIMALIGVVNLLRTGISLLVWGLLLVAGVGGIQYGWNNGEADMAKLLSTETVMHGVRELRQLDVNVIARQAISWYQQHWSDPPAPAKPDARHKPDTQPKPDAMPHLDPPQVIESKEQPPVNTDVPAPGYAPAPSGRFR</sequence>
<feature type="transmembrane region" description="Helical" evidence="2">
    <location>
        <begin position="32"/>
        <end position="50"/>
    </location>
</feature>
<feature type="compositionally biased region" description="Basic and acidic residues" evidence="1">
    <location>
        <begin position="102"/>
        <end position="118"/>
    </location>
</feature>